<feature type="compositionally biased region" description="Basic and acidic residues" evidence="1">
    <location>
        <begin position="205"/>
        <end position="214"/>
    </location>
</feature>
<protein>
    <submittedName>
        <fullName evidence="2">Uncharacterized protein</fullName>
    </submittedName>
</protein>
<dbReference type="EMBL" id="GDKF01008169">
    <property type="protein sequence ID" value="JAT70453.1"/>
    <property type="molecule type" value="Transcribed_RNA"/>
</dbReference>
<reference evidence="2" key="1">
    <citation type="submission" date="2015-08" db="EMBL/GenBank/DDBJ databases">
        <authorList>
            <person name="Babu N.S."/>
            <person name="Beckwith C.J."/>
            <person name="Beseler K.G."/>
            <person name="Brison A."/>
            <person name="Carone J.V."/>
            <person name="Caskin T.P."/>
            <person name="Diamond M."/>
            <person name="Durham M.E."/>
            <person name="Foxe J.M."/>
            <person name="Go M."/>
            <person name="Henderson B.A."/>
            <person name="Jones I.B."/>
            <person name="McGettigan J.A."/>
            <person name="Micheletti S.J."/>
            <person name="Nasrallah M.E."/>
            <person name="Ortiz D."/>
            <person name="Piller C.R."/>
            <person name="Privatt S.R."/>
            <person name="Schneider S.L."/>
            <person name="Sharp S."/>
            <person name="Smith T.C."/>
            <person name="Stanton J.D."/>
            <person name="Ullery H.E."/>
            <person name="Wilson R.J."/>
            <person name="Serrano M.G."/>
            <person name="Buck G."/>
            <person name="Lee V."/>
            <person name="Wang Y."/>
            <person name="Carvalho R."/>
            <person name="Voegtly L."/>
            <person name="Shi R."/>
            <person name="Duckworth R."/>
            <person name="Johnson A."/>
            <person name="Loviza R."/>
            <person name="Walstead R."/>
            <person name="Shah Z."/>
            <person name="Kiflezghi M."/>
            <person name="Wade K."/>
            <person name="Ball S.L."/>
            <person name="Bradley K.W."/>
            <person name="Asai D.J."/>
            <person name="Bowman C.A."/>
            <person name="Russell D.A."/>
            <person name="Pope W.H."/>
            <person name="Jacobs-Sera D."/>
            <person name="Hendrix R.W."/>
            <person name="Hatfull G.F."/>
        </authorList>
    </citation>
    <scope>NUCLEOTIDE SEQUENCE</scope>
</reference>
<proteinExistence type="predicted"/>
<organism evidence="2">
    <name type="scientific">Auxenochlorella protothecoides</name>
    <name type="common">Green microalga</name>
    <name type="synonym">Chlorella protothecoides</name>
    <dbReference type="NCBI Taxonomy" id="3075"/>
    <lineage>
        <taxon>Eukaryota</taxon>
        <taxon>Viridiplantae</taxon>
        <taxon>Chlorophyta</taxon>
        <taxon>core chlorophytes</taxon>
        <taxon>Trebouxiophyceae</taxon>
        <taxon>Chlorellales</taxon>
        <taxon>Chlorellaceae</taxon>
        <taxon>Auxenochlorella</taxon>
    </lineage>
</organism>
<feature type="compositionally biased region" description="Low complexity" evidence="1">
    <location>
        <begin position="195"/>
        <end position="204"/>
    </location>
</feature>
<gene>
    <name evidence="2" type="ORF">g.2442</name>
</gene>
<name>A0A1D1ZUV1_AUXPR</name>
<dbReference type="AlphaFoldDB" id="A0A1D1ZUV1"/>
<feature type="region of interest" description="Disordered" evidence="1">
    <location>
        <begin position="195"/>
        <end position="214"/>
    </location>
</feature>
<evidence type="ECO:0000256" key="1">
    <source>
        <dbReference type="SAM" id="MobiDB-lite"/>
    </source>
</evidence>
<sequence length="830" mass="87980">MRPVLEQAGVCTWAPLPAGGALRQRACGAHSGATGPRNGLLRGPNILARSFQGTLDDADPHQHHADHQELLDHAQEPVHSFVAVPPQAPVPEHPALQPPLGMAWDAGVWTLAGAFLLAARISRTVHEESVSTPRGLREAAARELAAFQLSTATRSGRETVVAQEAAAADTARVSAAAQRAQQEEREERERQAAYSRAAAQQAAQLREERERSRQEYDARQARLEAEMVEREAAERATIAAQRAEAAAQAARAQREAEAAAELEAKERAERAAAELAAAQAAERQAAEERQRLRRAMQTFAYRLDGEVTLQRPPKGTTVMRGPLVQEATLRVATSCGSILGGPGSDLPWTADFAAAAEAGDPTLAVPGLAGCYREAAEGALGALRLQASTGSGGPLGHSGVDPALIEQWVTLGTLQACVAALGVLRPLVEAFVRGGEPAPARFSVKAGIRALPADHPGAASLAVHRAVQALGAQDSEALRASLALLAEEELALAAEDLQSVEDGVFNACFTGQPGRFVGLALAVARVLAMVELVQEGDEDKEAAWKALRGALRCGAQTAASDTLQVPAALLAAALPPEHRLVEALGHMSEANLSPAQKKARLERERALQAAAAAQLLEEDWVDEAAVKATRIAEQQKQVPYAERIWALTNVAGTLAMGGPGETEQARRLAEQAVSLKQEWIGAPRHPCLLPEFLLLVDILSRNLEWERDAAGLAGVILRIVIEVADAYAEAQDPLSGVILLEGAQQRLAEIAGLRNPALKAASRASERLQVQLTPAQLEALVGLRKRVAPRALQRVAGALAEKLGVQGPIVQRSKIEEWARRGVALLGPLT</sequence>
<evidence type="ECO:0000313" key="2">
    <source>
        <dbReference type="EMBL" id="JAT70453.1"/>
    </source>
</evidence>
<accession>A0A1D1ZUV1</accession>